<feature type="signal peptide" evidence="1">
    <location>
        <begin position="1"/>
        <end position="21"/>
    </location>
</feature>
<dbReference type="Gene3D" id="2.50.20.10">
    <property type="entry name" value="Lipoprotein localisation LolA/LolB/LppX"/>
    <property type="match status" value="1"/>
</dbReference>
<name>A4BDC6_9GAMM</name>
<dbReference type="Pfam" id="PF17131">
    <property type="entry name" value="LolA_like"/>
    <property type="match status" value="1"/>
</dbReference>
<dbReference type="HOGENOM" id="CLU_074356_1_0_6"/>
<dbReference type="EMBL" id="AAOE01000007">
    <property type="protein sequence ID" value="EAR09870.1"/>
    <property type="molecule type" value="Genomic_DNA"/>
</dbReference>
<dbReference type="InterPro" id="IPR033399">
    <property type="entry name" value="TP_0789-like"/>
</dbReference>
<dbReference type="OrthoDB" id="9803781at2"/>
<evidence type="ECO:0000256" key="1">
    <source>
        <dbReference type="SAM" id="SignalP"/>
    </source>
</evidence>
<feature type="domain" description="Uncharacterized protein TP-0789" evidence="2">
    <location>
        <begin position="69"/>
        <end position="259"/>
    </location>
</feature>
<evidence type="ECO:0000259" key="2">
    <source>
        <dbReference type="Pfam" id="PF17131"/>
    </source>
</evidence>
<dbReference type="RefSeq" id="WP_008048400.1">
    <property type="nucleotide sequence ID" value="NZ_CH724155.1"/>
</dbReference>
<dbReference type="Proteomes" id="UP000005953">
    <property type="component" value="Unassembled WGS sequence"/>
</dbReference>
<evidence type="ECO:0000313" key="4">
    <source>
        <dbReference type="Proteomes" id="UP000005953"/>
    </source>
</evidence>
<keyword evidence="4" id="KW-1185">Reference proteome</keyword>
<organism evidence="3 4">
    <name type="scientific">Reinekea blandensis MED297</name>
    <dbReference type="NCBI Taxonomy" id="314283"/>
    <lineage>
        <taxon>Bacteria</taxon>
        <taxon>Pseudomonadati</taxon>
        <taxon>Pseudomonadota</taxon>
        <taxon>Gammaproteobacteria</taxon>
        <taxon>Oceanospirillales</taxon>
        <taxon>Saccharospirillaceae</taxon>
        <taxon>Reinekea</taxon>
    </lineage>
</organism>
<sequence length="261" mass="29656">MTLRLRTLCTLLLIGPTLAMTADDIMTRVDQNETPTSQRADMTMILLDSRGNQRVRSIQSQRAEVDGVERSLMFFIEPADVRGTGFLMFDYEDAGRDDDQWMLLPSLGKAKRIASSDKTGSFMGSDFSYADMSQRNLSEWTYTLLKEDSVNGVDVWVIESIPVNQDVIEKTGYVRSIVYVRQDTYQVTRGISYLEKSGEVKLMNVSEFTEIDGYSLATETQMVTQKNGKTVHRTLMKLDVQAVDFEFDPDDFTLNRLEQGL</sequence>
<keyword evidence="1" id="KW-0732">Signal</keyword>
<evidence type="ECO:0000313" key="3">
    <source>
        <dbReference type="EMBL" id="EAR09870.1"/>
    </source>
</evidence>
<protein>
    <recommendedName>
        <fullName evidence="2">Uncharacterized protein TP-0789 domain-containing protein</fullName>
    </recommendedName>
</protein>
<reference evidence="3 4" key="1">
    <citation type="submission" date="2006-02" db="EMBL/GenBank/DDBJ databases">
        <authorList>
            <person name="Pinhassi J."/>
            <person name="Pedros-Alio C."/>
            <person name="Ferriera S."/>
            <person name="Johnson J."/>
            <person name="Kravitz S."/>
            <person name="Halpern A."/>
            <person name="Remington K."/>
            <person name="Beeson K."/>
            <person name="Tran B."/>
            <person name="Rogers Y.-H."/>
            <person name="Friedman R."/>
            <person name="Venter J.C."/>
        </authorList>
    </citation>
    <scope>NUCLEOTIDE SEQUENCE [LARGE SCALE GENOMIC DNA]</scope>
    <source>
        <strain evidence="3 4">MED297</strain>
    </source>
</reference>
<proteinExistence type="predicted"/>
<gene>
    <name evidence="3" type="ORF">MED297_05959</name>
</gene>
<feature type="chain" id="PRO_5002666437" description="Uncharacterized protein TP-0789 domain-containing protein" evidence="1">
    <location>
        <begin position="22"/>
        <end position="261"/>
    </location>
</feature>
<accession>A4BDC6</accession>
<dbReference type="CDD" id="cd16329">
    <property type="entry name" value="LolA_like"/>
    <property type="match status" value="1"/>
</dbReference>
<dbReference type="STRING" id="314283.MED297_05959"/>
<dbReference type="AlphaFoldDB" id="A4BDC6"/>
<comment type="caution">
    <text evidence="3">The sequence shown here is derived from an EMBL/GenBank/DDBJ whole genome shotgun (WGS) entry which is preliminary data.</text>
</comment>